<dbReference type="SUPFAM" id="SSF52156">
    <property type="entry name" value="Initiation factor IF2/eIF5b, domain 3"/>
    <property type="match status" value="1"/>
</dbReference>
<dbReference type="STRING" id="1802312.A3C06_00795"/>
<keyword evidence="9" id="KW-0175">Coiled coil</keyword>
<evidence type="ECO:0000256" key="1">
    <source>
        <dbReference type="ARBA" id="ARBA00007733"/>
    </source>
</evidence>
<dbReference type="FunFam" id="3.40.50.10050:FF:000001">
    <property type="entry name" value="Translation initiation factor IF-2"/>
    <property type="match status" value="1"/>
</dbReference>
<keyword evidence="4" id="KW-0547">Nucleotide-binding</keyword>
<name>A0A1G2MQS5_9BACT</name>
<dbReference type="InterPro" id="IPR027417">
    <property type="entry name" value="P-loop_NTPase"/>
</dbReference>
<dbReference type="Proteomes" id="UP000177565">
    <property type="component" value="Unassembled WGS sequence"/>
</dbReference>
<evidence type="ECO:0000256" key="9">
    <source>
        <dbReference type="SAM" id="Coils"/>
    </source>
</evidence>
<evidence type="ECO:0000259" key="10">
    <source>
        <dbReference type="PROSITE" id="PS51722"/>
    </source>
</evidence>
<dbReference type="InterPro" id="IPR000178">
    <property type="entry name" value="TF_IF2_bacterial-like"/>
</dbReference>
<keyword evidence="3 8" id="KW-0396">Initiation factor</keyword>
<comment type="similarity">
    <text evidence="1 8">Belongs to the TRAFAC class translation factor GTPase superfamily. Classic translation factor GTPase family. IF-2 subfamily.</text>
</comment>
<dbReference type="SUPFAM" id="SSF50447">
    <property type="entry name" value="Translation proteins"/>
    <property type="match status" value="2"/>
</dbReference>
<comment type="caution">
    <text evidence="11">The sequence shown here is derived from an EMBL/GenBank/DDBJ whole genome shotgun (WGS) entry which is preliminary data.</text>
</comment>
<organism evidence="11 12">
    <name type="scientific">Candidatus Taylorbacteria bacterium RIFCSPHIGHO2_02_FULL_46_13</name>
    <dbReference type="NCBI Taxonomy" id="1802312"/>
    <lineage>
        <taxon>Bacteria</taxon>
        <taxon>Candidatus Tayloriibacteriota</taxon>
    </lineage>
</organism>
<evidence type="ECO:0000313" key="12">
    <source>
        <dbReference type="Proteomes" id="UP000177565"/>
    </source>
</evidence>
<dbReference type="InterPro" id="IPR000795">
    <property type="entry name" value="T_Tr_GTP-bd_dom"/>
</dbReference>
<dbReference type="FunFam" id="3.40.50.300:FF:000019">
    <property type="entry name" value="Translation initiation factor IF-2"/>
    <property type="match status" value="1"/>
</dbReference>
<proteinExistence type="inferred from homology"/>
<feature type="coiled-coil region" evidence="9">
    <location>
        <begin position="456"/>
        <end position="483"/>
    </location>
</feature>
<dbReference type="EMBL" id="MHRQ01000027">
    <property type="protein sequence ID" value="OHA26094.1"/>
    <property type="molecule type" value="Genomic_DNA"/>
</dbReference>
<dbReference type="Gene3D" id="3.40.50.10050">
    <property type="entry name" value="Translation initiation factor IF- 2, domain 3"/>
    <property type="match status" value="1"/>
</dbReference>
<evidence type="ECO:0000256" key="4">
    <source>
        <dbReference type="ARBA" id="ARBA00022741"/>
    </source>
</evidence>
<dbReference type="GO" id="GO:0005525">
    <property type="term" value="F:GTP binding"/>
    <property type="evidence" value="ECO:0007669"/>
    <property type="project" value="UniProtKB-KW"/>
</dbReference>
<dbReference type="CDD" id="cd01887">
    <property type="entry name" value="IF2_eIF5B"/>
    <property type="match status" value="1"/>
</dbReference>
<dbReference type="SUPFAM" id="SSF52540">
    <property type="entry name" value="P-loop containing nucleoside triphosphate hydrolases"/>
    <property type="match status" value="1"/>
</dbReference>
<evidence type="ECO:0000256" key="3">
    <source>
        <dbReference type="ARBA" id="ARBA00022540"/>
    </source>
</evidence>
<dbReference type="GO" id="GO:0003743">
    <property type="term" value="F:translation initiation factor activity"/>
    <property type="evidence" value="ECO:0007669"/>
    <property type="project" value="UniProtKB-UniRule"/>
</dbReference>
<dbReference type="PANTHER" id="PTHR43381">
    <property type="entry name" value="TRANSLATION INITIATION FACTOR IF-2-RELATED"/>
    <property type="match status" value="1"/>
</dbReference>
<dbReference type="InterPro" id="IPR009000">
    <property type="entry name" value="Transl_B-barrel_sf"/>
</dbReference>
<keyword evidence="5 8" id="KW-0648">Protein biosynthesis</keyword>
<dbReference type="Gene3D" id="2.40.30.10">
    <property type="entry name" value="Translation factors"/>
    <property type="match status" value="2"/>
</dbReference>
<dbReference type="Pfam" id="PF00009">
    <property type="entry name" value="GTP_EFTU"/>
    <property type="match status" value="1"/>
</dbReference>
<reference evidence="11 12" key="1">
    <citation type="journal article" date="2016" name="Nat. Commun.">
        <title>Thousands of microbial genomes shed light on interconnected biogeochemical processes in an aquifer system.</title>
        <authorList>
            <person name="Anantharaman K."/>
            <person name="Brown C.T."/>
            <person name="Hug L.A."/>
            <person name="Sharon I."/>
            <person name="Castelle C.J."/>
            <person name="Probst A.J."/>
            <person name="Thomas B.C."/>
            <person name="Singh A."/>
            <person name="Wilkins M.J."/>
            <person name="Karaoz U."/>
            <person name="Brodie E.L."/>
            <person name="Williams K.H."/>
            <person name="Hubbard S.S."/>
            <person name="Banfield J.F."/>
        </authorList>
    </citation>
    <scope>NUCLEOTIDE SEQUENCE [LARGE SCALE GENOMIC DNA]</scope>
</reference>
<dbReference type="PROSITE" id="PS51722">
    <property type="entry name" value="G_TR_2"/>
    <property type="match status" value="1"/>
</dbReference>
<evidence type="ECO:0000256" key="2">
    <source>
        <dbReference type="ARBA" id="ARBA00020675"/>
    </source>
</evidence>
<dbReference type="NCBIfam" id="TIGR00487">
    <property type="entry name" value="IF-2"/>
    <property type="match status" value="1"/>
</dbReference>
<comment type="function">
    <text evidence="8">One of the essential components for the initiation of protein synthesis. Protects formylmethionyl-tRNA from spontaneous hydrolysis and promotes its binding to the 30S ribosomal subunits. Also involved in the hydrolysis of GTP during the formation of the 70S ribosomal complex.</text>
</comment>
<dbReference type="PANTHER" id="PTHR43381:SF4">
    <property type="entry name" value="EUKARYOTIC TRANSLATION INITIATION FACTOR 5B"/>
    <property type="match status" value="1"/>
</dbReference>
<protein>
    <recommendedName>
        <fullName evidence="2 7">Translation initiation factor IF-2</fullName>
    </recommendedName>
</protein>
<dbReference type="GO" id="GO:0003924">
    <property type="term" value="F:GTPase activity"/>
    <property type="evidence" value="ECO:0007669"/>
    <property type="project" value="InterPro"/>
</dbReference>
<gene>
    <name evidence="11" type="ORF">A3C06_00795</name>
</gene>
<dbReference type="InterPro" id="IPR023115">
    <property type="entry name" value="TIF_IF2_dom3"/>
</dbReference>
<keyword evidence="6" id="KW-0342">GTP-binding</keyword>
<evidence type="ECO:0000256" key="7">
    <source>
        <dbReference type="NCBIfam" id="TIGR00487"/>
    </source>
</evidence>
<dbReference type="InterPro" id="IPR053905">
    <property type="entry name" value="EF-G-like_DII"/>
</dbReference>
<evidence type="ECO:0000256" key="5">
    <source>
        <dbReference type="ARBA" id="ARBA00022917"/>
    </source>
</evidence>
<dbReference type="NCBIfam" id="TIGR00231">
    <property type="entry name" value="small_GTP"/>
    <property type="match status" value="1"/>
</dbReference>
<evidence type="ECO:0000256" key="6">
    <source>
        <dbReference type="ARBA" id="ARBA00023134"/>
    </source>
</evidence>
<accession>A0A1G2MQS5</accession>
<dbReference type="PRINTS" id="PR00315">
    <property type="entry name" value="ELONGATNFCT"/>
</dbReference>
<evidence type="ECO:0000256" key="8">
    <source>
        <dbReference type="RuleBase" id="RU000644"/>
    </source>
</evidence>
<sequence>MSYTPPKITTVPHTKEKGIRKRPPVIVIMGHIDHGKSTLLDYIRKSNTVAKETGGITQHMGAYQTLYTDKAGIVHTLTFLDTPGHGAFRTIRERGAKAADLAVLVISGEDGVKPQTLEALTCIRDERIPFVVAINKIDRPNVDVERIKGSLAEHEIYVEGYGGDVPVVAISALTGEGVPELLEMLMLMAEMQNFTGDATKAAEGVVIEAHMDNKKGTTATLVIKDGTLSVGDVVVSGNSFSPVRSIEDYTGTHIKEAPYGSPVRIVGWNKVPVVGMTFGTVGTKKEAEAIIAREPARKKRADNVAGETTPVNTVIVPVVIKADTVGSLDAVTHEIEKIKIEGVFIKILLASVGTITENDARTASSGTNAVIVGFNSKIDASAKALAERQKIPVMNFDIIYRLAEWLAEECEKRRPRVETEEETGRAKILKVFSSEKDRHVIGGRVDSGSLHNGNTIKIMRRDIEIARGKIKSLQQQKLKVEEVGKDKEFGAMIESKVEPAPGDRLEAFTITTK</sequence>
<dbReference type="Gene3D" id="3.40.50.300">
    <property type="entry name" value="P-loop containing nucleotide triphosphate hydrolases"/>
    <property type="match status" value="1"/>
</dbReference>
<evidence type="ECO:0000313" key="11">
    <source>
        <dbReference type="EMBL" id="OHA26094.1"/>
    </source>
</evidence>
<dbReference type="AlphaFoldDB" id="A0A1G2MQS5"/>
<feature type="domain" description="Tr-type G" evidence="10">
    <location>
        <begin position="21"/>
        <end position="194"/>
    </location>
</feature>
<dbReference type="Pfam" id="PF11987">
    <property type="entry name" value="IF-2"/>
    <property type="match status" value="1"/>
</dbReference>
<dbReference type="InterPro" id="IPR036925">
    <property type="entry name" value="TIF_IF2_dom3_sf"/>
</dbReference>
<dbReference type="InterPro" id="IPR015760">
    <property type="entry name" value="TIF_IF2"/>
</dbReference>
<dbReference type="InterPro" id="IPR005225">
    <property type="entry name" value="Small_GTP-bd"/>
</dbReference>
<dbReference type="GO" id="GO:0005737">
    <property type="term" value="C:cytoplasm"/>
    <property type="evidence" value="ECO:0007669"/>
    <property type="project" value="UniProtKB-UniRule"/>
</dbReference>
<dbReference type="Pfam" id="PF22042">
    <property type="entry name" value="EF-G_D2"/>
    <property type="match status" value="1"/>
</dbReference>